<dbReference type="GO" id="GO:0009360">
    <property type="term" value="C:DNA polymerase III complex"/>
    <property type="evidence" value="ECO:0007669"/>
    <property type="project" value="TreeGrafter"/>
</dbReference>
<evidence type="ECO:0000256" key="2">
    <source>
        <dbReference type="ARBA" id="ARBA00022679"/>
    </source>
</evidence>
<evidence type="ECO:0000313" key="9">
    <source>
        <dbReference type="EMBL" id="QAA76816.1"/>
    </source>
</evidence>
<dbReference type="GO" id="GO:0003887">
    <property type="term" value="F:DNA-directed DNA polymerase activity"/>
    <property type="evidence" value="ECO:0007669"/>
    <property type="project" value="UniProtKB-KW"/>
</dbReference>
<keyword evidence="2" id="KW-0808">Transferase</keyword>
<sequence length="299" mass="32020">MARPRIVAYWGDPLLVERALARALEGWGPARRVVLFGDEPCIDRLLAELTSDDLFGEPRAIVVRRADKLMGEERLARAVAAGVPSNLALAFLGESLSGPVVRAADDALFLPTPTGRALRALASELLAEADLPRSAAVVEILVEASGGDTLRLSQEVAKLAIWQRTTVPARELDDLVFAAQRPPYAYLDAVGARDTPTALAELRRLLTAGGNPSGLFFTLVAHLRSLLAAAGATAAGRTPPGPSWLVRRRLDQARRWGEARLVRGLASLQQLDVQIKTGQISPEAALHLFTLDLAQGARG</sequence>
<dbReference type="Gene3D" id="1.20.272.10">
    <property type="match status" value="1"/>
</dbReference>
<dbReference type="GO" id="GO:0003677">
    <property type="term" value="F:DNA binding"/>
    <property type="evidence" value="ECO:0007669"/>
    <property type="project" value="InterPro"/>
</dbReference>
<keyword evidence="5" id="KW-0239">DNA-directed DNA polymerase</keyword>
<dbReference type="InterPro" id="IPR008921">
    <property type="entry name" value="DNA_pol3_clamp-load_cplx_C"/>
</dbReference>
<evidence type="ECO:0000256" key="3">
    <source>
        <dbReference type="ARBA" id="ARBA00022695"/>
    </source>
</evidence>
<evidence type="ECO:0000256" key="7">
    <source>
        <dbReference type="ARBA" id="ARBA00049244"/>
    </source>
</evidence>
<dbReference type="InterPro" id="IPR048466">
    <property type="entry name" value="DNA_pol3_delta-like_C"/>
</dbReference>
<dbReference type="PANTHER" id="PTHR34388:SF1">
    <property type="entry name" value="DNA POLYMERASE III SUBUNIT DELTA"/>
    <property type="match status" value="1"/>
</dbReference>
<evidence type="ECO:0000256" key="6">
    <source>
        <dbReference type="ARBA" id="ARBA00034754"/>
    </source>
</evidence>
<reference evidence="10" key="1">
    <citation type="submission" date="2018-12" db="EMBL/GenBank/DDBJ databases">
        <title>Complete genome sequence of an uncultured bacterium of the candidate phylum Bipolaricaulota.</title>
        <authorList>
            <person name="Kadnikov V.V."/>
            <person name="Mardanov A.V."/>
            <person name="Beletsky A.V."/>
            <person name="Frank Y.A."/>
            <person name="Karnachuk O.V."/>
            <person name="Ravin N.V."/>
        </authorList>
    </citation>
    <scope>NUCLEOTIDE SEQUENCE [LARGE SCALE GENOMIC DNA]</scope>
</reference>
<dbReference type="EMBL" id="CP034928">
    <property type="protein sequence ID" value="QAA76816.1"/>
    <property type="molecule type" value="Genomic_DNA"/>
</dbReference>
<evidence type="ECO:0000256" key="4">
    <source>
        <dbReference type="ARBA" id="ARBA00022705"/>
    </source>
</evidence>
<dbReference type="PANTHER" id="PTHR34388">
    <property type="entry name" value="DNA POLYMERASE III SUBUNIT DELTA"/>
    <property type="match status" value="1"/>
</dbReference>
<dbReference type="Pfam" id="PF21694">
    <property type="entry name" value="DNA_pol3_delta_C"/>
    <property type="match status" value="1"/>
</dbReference>
<keyword evidence="4" id="KW-0235">DNA replication</keyword>
<dbReference type="Proteomes" id="UP000287233">
    <property type="component" value="Chromosome"/>
</dbReference>
<dbReference type="InterPro" id="IPR005790">
    <property type="entry name" value="DNA_polIII_delta"/>
</dbReference>
<dbReference type="GO" id="GO:0006261">
    <property type="term" value="P:DNA-templated DNA replication"/>
    <property type="evidence" value="ECO:0007669"/>
    <property type="project" value="TreeGrafter"/>
</dbReference>
<dbReference type="SUPFAM" id="SSF48019">
    <property type="entry name" value="post-AAA+ oligomerization domain-like"/>
    <property type="match status" value="1"/>
</dbReference>
<keyword evidence="3" id="KW-0548">Nucleotidyltransferase</keyword>
<gene>
    <name evidence="9" type="ORF">BIP78_1050</name>
</gene>
<evidence type="ECO:0000259" key="8">
    <source>
        <dbReference type="Pfam" id="PF21694"/>
    </source>
</evidence>
<comment type="similarity">
    <text evidence="6">Belongs to the DNA polymerase HolA subunit family.</text>
</comment>
<name>A0A410FUS3_BIPS1</name>
<dbReference type="EC" id="2.7.7.7" evidence="1"/>
<evidence type="ECO:0000256" key="1">
    <source>
        <dbReference type="ARBA" id="ARBA00012417"/>
    </source>
</evidence>
<evidence type="ECO:0000313" key="10">
    <source>
        <dbReference type="Proteomes" id="UP000287233"/>
    </source>
</evidence>
<evidence type="ECO:0000256" key="5">
    <source>
        <dbReference type="ARBA" id="ARBA00022932"/>
    </source>
</evidence>
<comment type="catalytic activity">
    <reaction evidence="7">
        <text>DNA(n) + a 2'-deoxyribonucleoside 5'-triphosphate = DNA(n+1) + diphosphate</text>
        <dbReference type="Rhea" id="RHEA:22508"/>
        <dbReference type="Rhea" id="RHEA-COMP:17339"/>
        <dbReference type="Rhea" id="RHEA-COMP:17340"/>
        <dbReference type="ChEBI" id="CHEBI:33019"/>
        <dbReference type="ChEBI" id="CHEBI:61560"/>
        <dbReference type="ChEBI" id="CHEBI:173112"/>
        <dbReference type="EC" id="2.7.7.7"/>
    </reaction>
</comment>
<organism evidence="9 10">
    <name type="scientific">Bipolaricaulis sibiricus</name>
    <dbReference type="NCBI Taxonomy" id="2501609"/>
    <lineage>
        <taxon>Bacteria</taxon>
        <taxon>Candidatus Bipolaricaulota</taxon>
        <taxon>Candidatus Bipolaricaulia</taxon>
        <taxon>Candidatus Bipolaricaulales</taxon>
        <taxon>Candidatus Bipolaricaulaceae</taxon>
        <taxon>Candidatus Bipolaricaulis</taxon>
    </lineage>
</organism>
<dbReference type="NCBIfam" id="TIGR01128">
    <property type="entry name" value="holA"/>
    <property type="match status" value="1"/>
</dbReference>
<accession>A0A410FUS3</accession>
<protein>
    <recommendedName>
        <fullName evidence="1">DNA-directed DNA polymerase</fullName>
        <ecNumber evidence="1">2.7.7.7</ecNumber>
    </recommendedName>
</protein>
<proteinExistence type="inferred from homology"/>
<dbReference type="AlphaFoldDB" id="A0A410FUS3"/>
<dbReference type="KEGG" id="bih:BIP78_1050"/>
<feature type="domain" description="DNA polymerase III delta subunit-like C-terminal" evidence="8">
    <location>
        <begin position="187"/>
        <end position="292"/>
    </location>
</feature>